<accession>A0A7T9I2C7</accession>
<reference evidence="1" key="1">
    <citation type="submission" date="2020-11" db="EMBL/GenBank/DDBJ databases">
        <title>Connecting structure to function with the recovery of over 1000 high-quality activated sludge metagenome-assembled genomes encoding full-length rRNA genes using long-read sequencing.</title>
        <authorList>
            <person name="Singleton C.M."/>
            <person name="Petriglieri F."/>
            <person name="Kristensen J.M."/>
            <person name="Kirkegaard R.H."/>
            <person name="Michaelsen T.Y."/>
            <person name="Andersen M.H."/>
            <person name="Karst S.M."/>
            <person name="Dueholm M.S."/>
            <person name="Nielsen P.H."/>
            <person name="Albertsen M."/>
        </authorList>
    </citation>
    <scope>NUCLEOTIDE SEQUENCE</scope>
    <source>
        <strain evidence="1">Fred_18-Q3-R57-64_BAT3C.431</strain>
    </source>
</reference>
<evidence type="ECO:0000313" key="1">
    <source>
        <dbReference type="EMBL" id="QQR92617.1"/>
    </source>
</evidence>
<dbReference type="Proteomes" id="UP000596004">
    <property type="component" value="Chromosome"/>
</dbReference>
<gene>
    <name evidence="1" type="ORF">IPJ89_00015</name>
</gene>
<proteinExistence type="predicted"/>
<dbReference type="AlphaFoldDB" id="A0A7T9I2C7"/>
<sequence>MCPQKGRPDPRILLEHQAGSLMRKKRRIHGDFEITSTVIPNNHIREFIAEMLDKAPAEAEVPTIAGEKTKNRRLQLTATGRWHHSIFRPFPKPWSALSARERERLYHYFTRAAQAHARELEREGNRRHWIGLLGGMKALAKIHVDNVASGLGAFELNHGEPGEIILREAKKYSDGWKNLHSILQAIFTRANREER</sequence>
<name>A0A7T9I2C7_9ARCH</name>
<dbReference type="EMBL" id="CP064981">
    <property type="protein sequence ID" value="QQR92617.1"/>
    <property type="molecule type" value="Genomic_DNA"/>
</dbReference>
<protein>
    <submittedName>
        <fullName evidence="1">Uncharacterized protein</fullName>
    </submittedName>
</protein>
<organism evidence="1">
    <name type="scientific">Candidatus Iainarchaeum sp</name>
    <dbReference type="NCBI Taxonomy" id="3101447"/>
    <lineage>
        <taxon>Archaea</taxon>
        <taxon>Candidatus Iainarchaeota</taxon>
        <taxon>Candidatus Iainarchaeia</taxon>
        <taxon>Candidatus Iainarchaeales</taxon>
        <taxon>Candidatus Iainarchaeaceae</taxon>
        <taxon>Candidatus Iainarchaeum</taxon>
    </lineage>
</organism>